<proteinExistence type="predicted"/>
<name>A0ABR9RER4_9FIRM</name>
<evidence type="ECO:0000313" key="4">
    <source>
        <dbReference type="EMBL" id="MBE5057182.1"/>
    </source>
</evidence>
<keyword evidence="5" id="KW-1185">Reference proteome</keyword>
<evidence type="ECO:0000313" key="5">
    <source>
        <dbReference type="Proteomes" id="UP000806211"/>
    </source>
</evidence>
<dbReference type="InterPro" id="IPR051796">
    <property type="entry name" value="ISF_SsuE-like"/>
</dbReference>
<dbReference type="PANTHER" id="PTHR43278:SF3">
    <property type="entry name" value="IRON-SULFUR FLAVOPROTEIN MJ0731"/>
    <property type="match status" value="1"/>
</dbReference>
<evidence type="ECO:0000259" key="3">
    <source>
        <dbReference type="Pfam" id="PF03358"/>
    </source>
</evidence>
<accession>A0ABR9RER4</accession>
<dbReference type="SUPFAM" id="SSF52218">
    <property type="entry name" value="Flavoproteins"/>
    <property type="match status" value="1"/>
</dbReference>
<reference evidence="4 5" key="1">
    <citation type="submission" date="2020-10" db="EMBL/GenBank/DDBJ databases">
        <title>ChiBAC.</title>
        <authorList>
            <person name="Zenner C."/>
            <person name="Hitch T.C.A."/>
            <person name="Clavel T."/>
        </authorList>
    </citation>
    <scope>NUCLEOTIDE SEQUENCE [LARGE SCALE GENOMIC DNA]</scope>
    <source>
        <strain evidence="4 5">DSM 107456</strain>
    </source>
</reference>
<feature type="domain" description="NADPH-dependent FMN reductase-like" evidence="3">
    <location>
        <begin position="2"/>
        <end position="150"/>
    </location>
</feature>
<dbReference type="InterPro" id="IPR005025">
    <property type="entry name" value="FMN_Rdtase-like_dom"/>
</dbReference>
<dbReference type="PANTHER" id="PTHR43278">
    <property type="entry name" value="NAD(P)H-DEPENDENT FMN-CONTAINING OXIDOREDUCTASE YWQN-RELATED"/>
    <property type="match status" value="1"/>
</dbReference>
<evidence type="ECO:0000256" key="1">
    <source>
        <dbReference type="ARBA" id="ARBA00022630"/>
    </source>
</evidence>
<sequence length="211" mass="22951">MVKILGLCCSPRDGATQYALEQGLKAAAEFSPEIETELISVRGKKIAPCNGCGYCKREKTWCCIKDDMQELFEKIIHADGVLVASPVYVMTATPQLHAIASRMRPAMHCYPGMLRNKFVAAIAVGGTRNGGQETTIDDIFHLFGTRAMNMVTNESGGYTGAKVWSQDGGAQAAAQDEIGLKTVRDLGRKLAEVCYIYTLGKQAYQDGCENK</sequence>
<dbReference type="InterPro" id="IPR029039">
    <property type="entry name" value="Flavoprotein-like_sf"/>
</dbReference>
<dbReference type="Proteomes" id="UP000806211">
    <property type="component" value="Unassembled WGS sequence"/>
</dbReference>
<keyword evidence="1" id="KW-0285">Flavoprotein</keyword>
<dbReference type="EMBL" id="JADCKF010000016">
    <property type="protein sequence ID" value="MBE5057182.1"/>
    <property type="molecule type" value="Genomic_DNA"/>
</dbReference>
<dbReference type="Pfam" id="PF03358">
    <property type="entry name" value="FMN_red"/>
    <property type="match status" value="1"/>
</dbReference>
<dbReference type="RefSeq" id="WP_193539102.1">
    <property type="nucleotide sequence ID" value="NZ_JADCKF010000016.1"/>
</dbReference>
<comment type="caution">
    <text evidence="4">The sequence shown here is derived from an EMBL/GenBank/DDBJ whole genome shotgun (WGS) entry which is preliminary data.</text>
</comment>
<evidence type="ECO:0000256" key="2">
    <source>
        <dbReference type="ARBA" id="ARBA00022643"/>
    </source>
</evidence>
<dbReference type="Gene3D" id="3.40.50.360">
    <property type="match status" value="1"/>
</dbReference>
<organism evidence="4 5">
    <name type="scientific">Pseudoflavonifractor gallinarum</name>
    <dbReference type="NCBI Taxonomy" id="2779352"/>
    <lineage>
        <taxon>Bacteria</taxon>
        <taxon>Bacillati</taxon>
        <taxon>Bacillota</taxon>
        <taxon>Clostridia</taxon>
        <taxon>Eubacteriales</taxon>
        <taxon>Oscillospiraceae</taxon>
        <taxon>Pseudoflavonifractor</taxon>
    </lineage>
</organism>
<gene>
    <name evidence="4" type="ORF">INF37_14470</name>
</gene>
<protein>
    <submittedName>
        <fullName evidence="4">Flavodoxin family protein</fullName>
    </submittedName>
</protein>
<keyword evidence="2" id="KW-0288">FMN</keyword>